<feature type="chain" id="PRO_5012815442" evidence="2">
    <location>
        <begin position="24"/>
        <end position="1286"/>
    </location>
</feature>
<dbReference type="InterPro" id="IPR012880">
    <property type="entry name" value="Gryzun"/>
</dbReference>
<proteinExistence type="predicted"/>
<dbReference type="Proteomes" id="UP000184267">
    <property type="component" value="Unassembled WGS sequence"/>
</dbReference>
<dbReference type="InterPro" id="IPR021773">
    <property type="entry name" value="TPC11"/>
</dbReference>
<keyword evidence="2" id="KW-0732">Signal</keyword>
<evidence type="ECO:0000259" key="3">
    <source>
        <dbReference type="Pfam" id="PF07919"/>
    </source>
</evidence>
<feature type="domain" description="Gryzun putative trafficking through Golgi" evidence="3">
    <location>
        <begin position="645"/>
        <end position="934"/>
    </location>
</feature>
<keyword evidence="6" id="KW-1185">Reference proteome</keyword>
<protein>
    <submittedName>
        <fullName evidence="5">Trafficking protein particle complex subunit 11</fullName>
    </submittedName>
</protein>
<dbReference type="Pfam" id="PF07919">
    <property type="entry name" value="Gryzun"/>
    <property type="match status" value="1"/>
</dbReference>
<feature type="compositionally biased region" description="Polar residues" evidence="1">
    <location>
        <begin position="24"/>
        <end position="38"/>
    </location>
</feature>
<sequence>MNSYPPELLVQLAPVMFVAGLDAQTPQSSTNAPATPSTQQPPRPDAFQLLSMRLRDALVSQRKVAIWQPEKSKTFQVVLVDKDVPFPPRKMLRPDDPQYSASHSPLSPLTPTSPLYPDGVIAPIWIRKHTTLVPSVFVMFTRIYESPPLQAGQTEREREVEEKRRDTELSAEIAQRKKSTNERGLKLTVVLMASRRMLDDPTLDGRLTYIRRQSGLDPRAALFVLSPVSPTEIGDFVRSLQDALWEPALEYYTNHSKRVRRKRNRHSQATSYQLPLSPMASAGIARPLRPEGWTVRYEYKMACFAEFRGEDQVALKHYQDAYSTLIIMFGSTAILPPRTKRWAEAKVLADCINVKIVKLYLYNNEHSLALSHQNSHMRKFADFSRGWGIGEETFEFWSWLARQHRVFAELLEQGTRSSLKIPTAYPTPTLSAAALAVQSLEASQIGLEAMRVLGLNPNQALQHPGFYYYMAARCTERRRERFLAVLETEVDGQQTNSPGFANERKVDHLAIVLELYTRAYELFKKWSPQNSQNPGRLTLWIAYRIAQTYYDSGKFDMAVRFFERIAKTYRRESWESLLHPLLSQWYACAQQLGDMELSVKLLIEMLAYGATASADDPDVLQDDLLAVLQSTVPSVTEEPLVVDLSESKSILDASVVFWDHEIDVGEQARFQILLSSQPNVSLSSIPFTQLAIHFSTQAPPLIIKHHQPDPDVDVPTVQRFDLGAVVVAPAPAEPAEIEAELQWGAGSTIVFTGSVSSALPMHISVSKLVFTIKVNSWWIEVPIVPETTRLENALVAPRWLCSVDPPRFIPIRREDHSSVRVRHRPHQVEVAISHEGPAYIGEEFPIEINITNQDDRELEVVLDVLLQPTEIDEAVNHVAMDDQRSTSLLKAVACGVLAPGVSVLKKLYLANTGAPGERVIDISVQSHSTAQPPTSPVSPTTPASATAPSLVDRSETLRTLAVPTVLPIEVEHAVTYRRPTKPQPGLADLMTFEGSQKDEAAAVEAVVTSIVSVVATSGLVVENVVLHRKNTEVAEVMDCSVDQDDFSGEWLAGDEFGDKCRISVIPNAEHPDASIPGPGEYEVTWRRLLRDGSHGSLSTTRFPLPQLLPPSDGLIALLDAPTTARLHVPISLRLTVRNRHPTRTATPTVQIEPDTMDAFVIAGLRHGRMPVLLPGQEDALTWNLIPVQCGLVRVPRVKVLDRRSAVQLAGASAGGGATESEQAEGDDVEVVDVRWDGRPQRVLDEEGAEVQIVKGHDAYVLVSSAWVDKGIGIVGPRKKSLQVMRA</sequence>
<evidence type="ECO:0000256" key="1">
    <source>
        <dbReference type="SAM" id="MobiDB-lite"/>
    </source>
</evidence>
<dbReference type="PANTHER" id="PTHR14374">
    <property type="entry name" value="FOIE GRAS"/>
    <property type="match status" value="1"/>
</dbReference>
<dbReference type="SUPFAM" id="SSF48452">
    <property type="entry name" value="TPR-like"/>
    <property type="match status" value="1"/>
</dbReference>
<dbReference type="Pfam" id="PF11817">
    <property type="entry name" value="Foie-gras_1"/>
    <property type="match status" value="1"/>
</dbReference>
<feature type="region of interest" description="Disordered" evidence="1">
    <location>
        <begin position="926"/>
        <end position="949"/>
    </location>
</feature>
<name>A0A1M2VG79_TRAPU</name>
<dbReference type="OMA" id="CVEYYRD"/>
<comment type="caution">
    <text evidence="5">The sequence shown here is derived from an EMBL/GenBank/DDBJ whole genome shotgun (WGS) entry which is preliminary data.</text>
</comment>
<evidence type="ECO:0000259" key="4">
    <source>
        <dbReference type="Pfam" id="PF11817"/>
    </source>
</evidence>
<feature type="region of interest" description="Disordered" evidence="1">
    <location>
        <begin position="90"/>
        <end position="112"/>
    </location>
</feature>
<organism evidence="5 6">
    <name type="scientific">Trametes pubescens</name>
    <name type="common">White-rot fungus</name>
    <dbReference type="NCBI Taxonomy" id="154538"/>
    <lineage>
        <taxon>Eukaryota</taxon>
        <taxon>Fungi</taxon>
        <taxon>Dikarya</taxon>
        <taxon>Basidiomycota</taxon>
        <taxon>Agaricomycotina</taxon>
        <taxon>Agaricomycetes</taxon>
        <taxon>Polyporales</taxon>
        <taxon>Polyporaceae</taxon>
        <taxon>Trametes</taxon>
    </lineage>
</organism>
<gene>
    <name evidence="5" type="ORF">TRAPUB_2532</name>
</gene>
<accession>A0A1M2VG79</accession>
<feature type="region of interest" description="Disordered" evidence="1">
    <location>
        <begin position="24"/>
        <end position="44"/>
    </location>
</feature>
<dbReference type="PANTHER" id="PTHR14374:SF0">
    <property type="entry name" value="TRAFFICKING PROTEIN PARTICLE COMPLEX SUBUNIT 11"/>
    <property type="match status" value="1"/>
</dbReference>
<evidence type="ECO:0000256" key="2">
    <source>
        <dbReference type="SAM" id="SignalP"/>
    </source>
</evidence>
<dbReference type="OrthoDB" id="6278596at2759"/>
<dbReference type="EMBL" id="MNAD01001290">
    <property type="protein sequence ID" value="OJT06605.1"/>
    <property type="molecule type" value="Genomic_DNA"/>
</dbReference>
<evidence type="ECO:0000313" key="5">
    <source>
        <dbReference type="EMBL" id="OJT06605.1"/>
    </source>
</evidence>
<dbReference type="STRING" id="154538.A0A1M2VG79"/>
<feature type="signal peptide" evidence="2">
    <location>
        <begin position="1"/>
        <end position="23"/>
    </location>
</feature>
<feature type="compositionally biased region" description="Low complexity" evidence="1">
    <location>
        <begin position="928"/>
        <end position="949"/>
    </location>
</feature>
<evidence type="ECO:0000313" key="6">
    <source>
        <dbReference type="Proteomes" id="UP000184267"/>
    </source>
</evidence>
<reference evidence="5 6" key="1">
    <citation type="submission" date="2016-10" db="EMBL/GenBank/DDBJ databases">
        <title>Genome sequence of the basidiomycete white-rot fungus Trametes pubescens.</title>
        <authorList>
            <person name="Makela M.R."/>
            <person name="Granchi Z."/>
            <person name="Peng M."/>
            <person name="De Vries R.P."/>
            <person name="Grigoriev I."/>
            <person name="Riley R."/>
            <person name="Hilden K."/>
        </authorList>
    </citation>
    <scope>NUCLEOTIDE SEQUENCE [LARGE SCALE GENOMIC DNA]</scope>
    <source>
        <strain evidence="5 6">FBCC735</strain>
    </source>
</reference>
<feature type="domain" description="Trafficking protein particle complex subunit 11" evidence="4">
    <location>
        <begin position="341"/>
        <end position="607"/>
    </location>
</feature>
<dbReference type="InterPro" id="IPR011990">
    <property type="entry name" value="TPR-like_helical_dom_sf"/>
</dbReference>